<dbReference type="OrthoDB" id="9812991at2"/>
<keyword evidence="5" id="KW-0472">Membrane</keyword>
<dbReference type="Pfam" id="PF01145">
    <property type="entry name" value="Band_7"/>
    <property type="match status" value="1"/>
</dbReference>
<evidence type="ECO:0000256" key="6">
    <source>
        <dbReference type="PIRNR" id="PIRNR005651"/>
    </source>
</evidence>
<dbReference type="Gene3D" id="3.30.479.30">
    <property type="entry name" value="Band 7 domain"/>
    <property type="match status" value="1"/>
</dbReference>
<dbReference type="PANTHER" id="PTHR42911:SF1">
    <property type="entry name" value="MODULATOR OF FTSH PROTEASE HFLC"/>
    <property type="match status" value="1"/>
</dbReference>
<dbReference type="CDD" id="cd03405">
    <property type="entry name" value="SPFH_HflC"/>
    <property type="match status" value="1"/>
</dbReference>
<evidence type="ECO:0000256" key="5">
    <source>
        <dbReference type="ARBA" id="ARBA00023136"/>
    </source>
</evidence>
<keyword evidence="3" id="KW-0812">Transmembrane</keyword>
<name>A0A0H4J2V2_9PROT</name>
<comment type="similarity">
    <text evidence="2 6">Belongs to the band 7/mec-2 family. HflC subfamily.</text>
</comment>
<dbReference type="PRINTS" id="PR00721">
    <property type="entry name" value="STOMATIN"/>
</dbReference>
<feature type="domain" description="Band 7" evidence="7">
    <location>
        <begin position="20"/>
        <end position="184"/>
    </location>
</feature>
<keyword evidence="4" id="KW-1133">Transmembrane helix</keyword>
<proteinExistence type="inferred from homology"/>
<gene>
    <name evidence="8" type="ORF">VI33_06660</name>
</gene>
<dbReference type="PIRSF" id="PIRSF005651">
    <property type="entry name" value="HflC"/>
    <property type="match status" value="1"/>
</dbReference>
<evidence type="ECO:0000313" key="9">
    <source>
        <dbReference type="Proteomes" id="UP000066549"/>
    </source>
</evidence>
<dbReference type="GO" id="GO:0016020">
    <property type="term" value="C:membrane"/>
    <property type="evidence" value="ECO:0007669"/>
    <property type="project" value="UniProtKB-SubCell"/>
</dbReference>
<evidence type="ECO:0000256" key="4">
    <source>
        <dbReference type="ARBA" id="ARBA00022989"/>
    </source>
</evidence>
<comment type="subcellular location">
    <subcellularLocation>
        <location evidence="1">Membrane</location>
        <topology evidence="1">Single-pass membrane protein</topology>
    </subcellularLocation>
</comment>
<dbReference type="EMBL" id="CP011002">
    <property type="protein sequence ID" value="AKO66335.1"/>
    <property type="molecule type" value="Genomic_DNA"/>
</dbReference>
<dbReference type="Proteomes" id="UP000066549">
    <property type="component" value="Chromosome"/>
</dbReference>
<evidence type="ECO:0000256" key="2">
    <source>
        <dbReference type="ARBA" id="ARBA00007862"/>
    </source>
</evidence>
<sequence>MQKTTRVFVAILVFLILLSMATYTVDQREHGIVFRLGEIVAVKKDPGLYFKVPLVDNVRHFDNRILTYDSSTPDRFITSEKKNVLVDSFIKWRIIDPAKYYVSVNGDERQAERRLTQTVNDGLRAEFGKRTIQEVVSGERSEIMDIIKERADRESNNIGIQILDVRLRRVDLPKEVSDSVYQRMEAERKSVANELRSEGFAESEKIKANAEKEKEIIITDAYREAQKLKGEGDAKAARVYSNVFNKNKEFYDFYRSIEAYRNSVNSKDDILVLDPNTEFFKYLQPKKNSTK</sequence>
<dbReference type="SUPFAM" id="SSF117892">
    <property type="entry name" value="Band 7/SPFH domain"/>
    <property type="match status" value="1"/>
</dbReference>
<evidence type="ECO:0000256" key="3">
    <source>
        <dbReference type="ARBA" id="ARBA00022692"/>
    </source>
</evidence>
<accession>A0A0H4J2V2</accession>
<protein>
    <recommendedName>
        <fullName evidence="6">Protein HflC</fullName>
    </recommendedName>
</protein>
<dbReference type="NCBIfam" id="TIGR01932">
    <property type="entry name" value="hflC"/>
    <property type="match status" value="1"/>
</dbReference>
<dbReference type="PANTHER" id="PTHR42911">
    <property type="entry name" value="MODULATOR OF FTSH PROTEASE HFLC"/>
    <property type="match status" value="1"/>
</dbReference>
<dbReference type="InterPro" id="IPR010200">
    <property type="entry name" value="HflC"/>
</dbReference>
<dbReference type="PATRIC" id="fig|1623450.3.peg.1334"/>
<keyword evidence="9" id="KW-1185">Reference proteome</keyword>
<dbReference type="InterPro" id="IPR001107">
    <property type="entry name" value="Band_7"/>
</dbReference>
<dbReference type="InterPro" id="IPR001972">
    <property type="entry name" value="Stomatin_HflK_fam"/>
</dbReference>
<dbReference type="InterPro" id="IPR036013">
    <property type="entry name" value="Band_7/SPFH_dom_sf"/>
</dbReference>
<dbReference type="SMART" id="SM00244">
    <property type="entry name" value="PHB"/>
    <property type="match status" value="1"/>
</dbReference>
<comment type="function">
    <text evidence="6">HflC and HflK could regulate a protease.</text>
</comment>
<evidence type="ECO:0000256" key="1">
    <source>
        <dbReference type="ARBA" id="ARBA00004167"/>
    </source>
</evidence>
<dbReference type="AlphaFoldDB" id="A0A0H4J2V2"/>
<reference evidence="8 9" key="1">
    <citation type="submission" date="2015-03" db="EMBL/GenBank/DDBJ databases">
        <title>Comparative analysis of the OM43 clade including a novel species from Red Sea uncovers genomic and metabolic diversity among marine methylotrophs.</title>
        <authorList>
            <person name="Jimenez-Infante F."/>
            <person name="Ngugi D.K."/>
            <person name="Vinu M."/>
            <person name="Alam I."/>
            <person name="Kamau A."/>
            <person name="Blom J."/>
            <person name="Bajic V.B."/>
            <person name="Stingl U."/>
        </authorList>
    </citation>
    <scope>NUCLEOTIDE SEQUENCE [LARGE SCALE GENOMIC DNA]</scope>
    <source>
        <strain evidence="8 9">MBRSH7</strain>
    </source>
</reference>
<evidence type="ECO:0000259" key="7">
    <source>
        <dbReference type="SMART" id="SM00244"/>
    </source>
</evidence>
<organism evidence="8 9">
    <name type="scientific">Methylophilales bacterium MBRS-H7</name>
    <dbReference type="NCBI Taxonomy" id="1623450"/>
    <lineage>
        <taxon>Bacteria</taxon>
        <taxon>Pseudomonadati</taxon>
        <taxon>Pseudomonadota</taxon>
        <taxon>Betaproteobacteria</taxon>
        <taxon>Nitrosomonadales</taxon>
        <taxon>OM43 clade</taxon>
    </lineage>
</organism>
<evidence type="ECO:0000313" key="8">
    <source>
        <dbReference type="EMBL" id="AKO66335.1"/>
    </source>
</evidence>